<name>A0A328TX98_9BACL</name>
<reference evidence="7 8" key="1">
    <citation type="submission" date="2018-06" db="EMBL/GenBank/DDBJ databases">
        <title>Paenibacillus montanisoli sp. nov., isolated from mountain area soil.</title>
        <authorList>
            <person name="Wu M."/>
        </authorList>
    </citation>
    <scope>NUCLEOTIDE SEQUENCE [LARGE SCALE GENOMIC DNA]</scope>
    <source>
        <strain evidence="7 8">RA17</strain>
    </source>
</reference>
<sequence length="161" mass="16805">MKTKFAALVATVVLAAAITSACGSNNNGSSEENANTNAAVNSEASTNTTNTTEATDTTNSTNTTENTQASEGSTVEIKLTAKDFEYDQPEIRVKKGDHVKITLTSDDGGHGFAIPDYNVDIQGDGSGEFDAANAGTFEFHCSVMCGNGHRDMKGTLIVDEA</sequence>
<keyword evidence="5" id="KW-0732">Signal</keyword>
<evidence type="ECO:0000259" key="6">
    <source>
        <dbReference type="Pfam" id="PF13473"/>
    </source>
</evidence>
<keyword evidence="8" id="KW-1185">Reference proteome</keyword>
<dbReference type="EMBL" id="QLUW01000003">
    <property type="protein sequence ID" value="RAP75107.1"/>
    <property type="molecule type" value="Genomic_DNA"/>
</dbReference>
<feature type="region of interest" description="Disordered" evidence="4">
    <location>
        <begin position="23"/>
        <end position="77"/>
    </location>
</feature>
<evidence type="ECO:0000256" key="5">
    <source>
        <dbReference type="SAM" id="SignalP"/>
    </source>
</evidence>
<dbReference type="PROSITE" id="PS51257">
    <property type="entry name" value="PROKAR_LIPOPROTEIN"/>
    <property type="match status" value="1"/>
</dbReference>
<evidence type="ECO:0000256" key="2">
    <source>
        <dbReference type="ARBA" id="ARBA00022723"/>
    </source>
</evidence>
<dbReference type="InterPro" id="IPR008972">
    <property type="entry name" value="Cupredoxin"/>
</dbReference>
<dbReference type="Gene3D" id="2.60.40.420">
    <property type="entry name" value="Cupredoxins - blue copper proteins"/>
    <property type="match status" value="1"/>
</dbReference>
<evidence type="ECO:0000256" key="4">
    <source>
        <dbReference type="SAM" id="MobiDB-lite"/>
    </source>
</evidence>
<dbReference type="OrthoDB" id="279535at2"/>
<dbReference type="SUPFAM" id="SSF49503">
    <property type="entry name" value="Cupredoxins"/>
    <property type="match status" value="1"/>
</dbReference>
<protein>
    <submittedName>
        <fullName evidence="7">Cytochrome C oxidase subunit II</fullName>
    </submittedName>
</protein>
<organism evidence="7 8">
    <name type="scientific">Paenibacillus montanisoli</name>
    <dbReference type="NCBI Taxonomy" id="2081970"/>
    <lineage>
        <taxon>Bacteria</taxon>
        <taxon>Bacillati</taxon>
        <taxon>Bacillota</taxon>
        <taxon>Bacilli</taxon>
        <taxon>Bacillales</taxon>
        <taxon>Paenibacillaceae</taxon>
        <taxon>Paenibacillus</taxon>
    </lineage>
</organism>
<dbReference type="InterPro" id="IPR051403">
    <property type="entry name" value="NosZ/Cyto_c_oxidase_sub2"/>
</dbReference>
<proteinExistence type="predicted"/>
<feature type="signal peptide" evidence="5">
    <location>
        <begin position="1"/>
        <end position="21"/>
    </location>
</feature>
<comment type="subcellular location">
    <subcellularLocation>
        <location evidence="1">Cell envelope</location>
    </subcellularLocation>
</comment>
<keyword evidence="2" id="KW-0479">Metal-binding</keyword>
<evidence type="ECO:0000256" key="1">
    <source>
        <dbReference type="ARBA" id="ARBA00004196"/>
    </source>
</evidence>
<dbReference type="PANTHER" id="PTHR42838:SF2">
    <property type="entry name" value="NITROUS-OXIDE REDUCTASE"/>
    <property type="match status" value="1"/>
</dbReference>
<dbReference type="RefSeq" id="WP_112883371.1">
    <property type="nucleotide sequence ID" value="NZ_QLUW01000003.1"/>
</dbReference>
<gene>
    <name evidence="7" type="ORF">DL346_17115</name>
</gene>
<feature type="domain" description="EfeO-type cupredoxin-like" evidence="6">
    <location>
        <begin position="69"/>
        <end position="158"/>
    </location>
</feature>
<dbReference type="GO" id="GO:0046872">
    <property type="term" value="F:metal ion binding"/>
    <property type="evidence" value="ECO:0007669"/>
    <property type="project" value="UniProtKB-KW"/>
</dbReference>
<feature type="chain" id="PRO_5039574674" evidence="5">
    <location>
        <begin position="22"/>
        <end position="161"/>
    </location>
</feature>
<evidence type="ECO:0000313" key="7">
    <source>
        <dbReference type="EMBL" id="RAP75107.1"/>
    </source>
</evidence>
<dbReference type="AlphaFoldDB" id="A0A328TX98"/>
<dbReference type="Pfam" id="PF13473">
    <property type="entry name" value="Cupredoxin_1"/>
    <property type="match status" value="1"/>
</dbReference>
<comment type="caution">
    <text evidence="7">The sequence shown here is derived from an EMBL/GenBank/DDBJ whole genome shotgun (WGS) entry which is preliminary data.</text>
</comment>
<dbReference type="GO" id="GO:0030313">
    <property type="term" value="C:cell envelope"/>
    <property type="evidence" value="ECO:0007669"/>
    <property type="project" value="UniProtKB-SubCell"/>
</dbReference>
<evidence type="ECO:0000256" key="3">
    <source>
        <dbReference type="ARBA" id="ARBA00023008"/>
    </source>
</evidence>
<keyword evidence="3" id="KW-0186">Copper</keyword>
<feature type="compositionally biased region" description="Low complexity" evidence="4">
    <location>
        <begin position="25"/>
        <end position="71"/>
    </location>
</feature>
<dbReference type="PANTHER" id="PTHR42838">
    <property type="entry name" value="CYTOCHROME C OXIDASE SUBUNIT II"/>
    <property type="match status" value="1"/>
</dbReference>
<dbReference type="InterPro" id="IPR028096">
    <property type="entry name" value="EfeO_Cupredoxin"/>
</dbReference>
<evidence type="ECO:0000313" key="8">
    <source>
        <dbReference type="Proteomes" id="UP000249260"/>
    </source>
</evidence>
<accession>A0A328TX98</accession>
<dbReference type="Proteomes" id="UP000249260">
    <property type="component" value="Unassembled WGS sequence"/>
</dbReference>